<accession>A0A0B0N947</accession>
<dbReference type="Proteomes" id="UP000032142">
    <property type="component" value="Unassembled WGS sequence"/>
</dbReference>
<evidence type="ECO:0000313" key="2">
    <source>
        <dbReference type="Proteomes" id="UP000032142"/>
    </source>
</evidence>
<protein>
    <submittedName>
        <fullName evidence="1">Uncharacterized protein</fullName>
    </submittedName>
</protein>
<sequence length="16" mass="1801">MFRLICKCSVCTGNIL</sequence>
<proteinExistence type="predicted"/>
<gene>
    <name evidence="1" type="ORF">F383_35483</name>
</gene>
<name>A0A0B0N947_GOSAR</name>
<reference evidence="2" key="1">
    <citation type="submission" date="2014-09" db="EMBL/GenBank/DDBJ databases">
        <authorList>
            <person name="Mudge J."/>
            <person name="Ramaraj T."/>
            <person name="Lindquist I.E."/>
            <person name="Bharti A.K."/>
            <person name="Sundararajan A."/>
            <person name="Cameron C.T."/>
            <person name="Woodward J.E."/>
            <person name="May G.D."/>
            <person name="Brubaker C."/>
            <person name="Broadhvest J."/>
            <person name="Wilkins T.A."/>
        </authorList>
    </citation>
    <scope>NUCLEOTIDE SEQUENCE</scope>
    <source>
        <strain evidence="2">cv. AKA8401</strain>
    </source>
</reference>
<dbReference type="EMBL" id="JRRC01496283">
    <property type="protein sequence ID" value="KHG08354.1"/>
    <property type="molecule type" value="Genomic_DNA"/>
</dbReference>
<evidence type="ECO:0000313" key="1">
    <source>
        <dbReference type="EMBL" id="KHG08354.1"/>
    </source>
</evidence>
<dbReference type="AlphaFoldDB" id="A0A0B0N947"/>
<comment type="caution">
    <text evidence="1">The sequence shown here is derived from an EMBL/GenBank/DDBJ whole genome shotgun (WGS) entry which is preliminary data.</text>
</comment>
<keyword evidence="2" id="KW-1185">Reference proteome</keyword>
<organism evidence="1 2">
    <name type="scientific">Gossypium arboreum</name>
    <name type="common">Tree cotton</name>
    <name type="synonym">Gossypium nanking</name>
    <dbReference type="NCBI Taxonomy" id="29729"/>
    <lineage>
        <taxon>Eukaryota</taxon>
        <taxon>Viridiplantae</taxon>
        <taxon>Streptophyta</taxon>
        <taxon>Embryophyta</taxon>
        <taxon>Tracheophyta</taxon>
        <taxon>Spermatophyta</taxon>
        <taxon>Magnoliopsida</taxon>
        <taxon>eudicotyledons</taxon>
        <taxon>Gunneridae</taxon>
        <taxon>Pentapetalae</taxon>
        <taxon>rosids</taxon>
        <taxon>malvids</taxon>
        <taxon>Malvales</taxon>
        <taxon>Malvaceae</taxon>
        <taxon>Malvoideae</taxon>
        <taxon>Gossypium</taxon>
    </lineage>
</organism>